<feature type="domain" description="DUF2231" evidence="3">
    <location>
        <begin position="130"/>
        <end position="270"/>
    </location>
</feature>
<evidence type="ECO:0000313" key="4">
    <source>
        <dbReference type="EMBL" id="GMA88534.1"/>
    </source>
</evidence>
<dbReference type="EMBL" id="BSUZ01000001">
    <property type="protein sequence ID" value="GMA88534.1"/>
    <property type="molecule type" value="Genomic_DNA"/>
</dbReference>
<feature type="region of interest" description="Disordered" evidence="1">
    <location>
        <begin position="80"/>
        <end position="120"/>
    </location>
</feature>
<name>A0ABQ6JN39_9ACTN</name>
<feature type="transmembrane region" description="Helical" evidence="2">
    <location>
        <begin position="235"/>
        <end position="255"/>
    </location>
</feature>
<gene>
    <name evidence="4" type="ORF">GCM10025868_37840</name>
</gene>
<keyword evidence="2" id="KW-0812">Transmembrane</keyword>
<sequence>MAGRRRLLADDGVARSGAPQCERTSLLGREVGVGDGRQVGLAAHLQVGGAEALGRQGVDLVGDDVREPQVVVVARHAPQPIAPHRPGSRQRTPRRLPAASGRDVVGSGCPGTPVHHPRPRRSTVFDTVQGLPVHALVLHFTVVLVPLMALVTVLVAFGRGRLRRVGAWPVVAANALLVGLVWVTQESGEALERRLGESAAIERHAEIADLMIWFALGLLVVSVLVALARSRRGPAPVVLGALTLVVAAAAVVWTVRTGHTGSEAVWQGIVDATNGR</sequence>
<comment type="caution">
    <text evidence="4">The sequence shown here is derived from an EMBL/GenBank/DDBJ whole genome shotgun (WGS) entry which is preliminary data.</text>
</comment>
<dbReference type="Proteomes" id="UP001157017">
    <property type="component" value="Unassembled WGS sequence"/>
</dbReference>
<dbReference type="Pfam" id="PF09990">
    <property type="entry name" value="DUF2231"/>
    <property type="match status" value="1"/>
</dbReference>
<accession>A0ABQ6JN39</accession>
<feature type="transmembrane region" description="Helical" evidence="2">
    <location>
        <begin position="210"/>
        <end position="228"/>
    </location>
</feature>
<dbReference type="InterPro" id="IPR019251">
    <property type="entry name" value="DUF2231_TM"/>
</dbReference>
<keyword evidence="2" id="KW-0472">Membrane</keyword>
<reference evidence="5" key="1">
    <citation type="journal article" date="2019" name="Int. J. Syst. Evol. Microbiol.">
        <title>The Global Catalogue of Microorganisms (GCM) 10K type strain sequencing project: providing services to taxonomists for standard genome sequencing and annotation.</title>
        <authorList>
            <consortium name="The Broad Institute Genomics Platform"/>
            <consortium name="The Broad Institute Genome Sequencing Center for Infectious Disease"/>
            <person name="Wu L."/>
            <person name="Ma J."/>
        </authorList>
    </citation>
    <scope>NUCLEOTIDE SEQUENCE [LARGE SCALE GENOMIC DNA]</scope>
    <source>
        <strain evidence="5">NBRC 108730</strain>
    </source>
</reference>
<feature type="transmembrane region" description="Helical" evidence="2">
    <location>
        <begin position="136"/>
        <end position="158"/>
    </location>
</feature>
<evidence type="ECO:0000256" key="2">
    <source>
        <dbReference type="SAM" id="Phobius"/>
    </source>
</evidence>
<proteinExistence type="predicted"/>
<organism evidence="4 5">
    <name type="scientific">Angustibacter aerolatus</name>
    <dbReference type="NCBI Taxonomy" id="1162965"/>
    <lineage>
        <taxon>Bacteria</taxon>
        <taxon>Bacillati</taxon>
        <taxon>Actinomycetota</taxon>
        <taxon>Actinomycetes</taxon>
        <taxon>Kineosporiales</taxon>
        <taxon>Kineosporiaceae</taxon>
    </lineage>
</organism>
<feature type="transmembrane region" description="Helical" evidence="2">
    <location>
        <begin position="165"/>
        <end position="184"/>
    </location>
</feature>
<protein>
    <recommendedName>
        <fullName evidence="3">DUF2231 domain-containing protein</fullName>
    </recommendedName>
</protein>
<evidence type="ECO:0000313" key="5">
    <source>
        <dbReference type="Proteomes" id="UP001157017"/>
    </source>
</evidence>
<evidence type="ECO:0000256" key="1">
    <source>
        <dbReference type="SAM" id="MobiDB-lite"/>
    </source>
</evidence>
<keyword evidence="5" id="KW-1185">Reference proteome</keyword>
<keyword evidence="2" id="KW-1133">Transmembrane helix</keyword>
<evidence type="ECO:0000259" key="3">
    <source>
        <dbReference type="Pfam" id="PF09990"/>
    </source>
</evidence>